<dbReference type="Gramene" id="KOM52188">
    <property type="protein sequence ID" value="KOM52188"/>
    <property type="gene ID" value="LR48_Vigan09g084700"/>
</dbReference>
<gene>
    <name evidence="3" type="ORF">LR48_Vigan09g084700</name>
</gene>
<sequence>MMDWMVEIGVFPPLKPLGAVAAASLVFSPFQICLLQLPLHSDIKKGTIIESRANSGRASQRRTSVPTSGRVRGRACWTSALLQTNVPFLDERALLDERPMLDERPLLDERPHSGRASSFFYVAPKRPFLSRARARTSLFLHIEWTGVQCQFALDMEEGADFDDMERTLAIFLYCVLRGLNINIEQVIANEIRTCASTVNNKASLGHPSLITHLYEVAHLVPPRHPPRVHRRGPPPAQAPPQHADPFQMRDMYMSLMESRMQALHGGHDQAQASGAGAADALTMEEEDDYEDAKEGEEEEEEEDSDDSMG</sequence>
<dbReference type="InterPro" id="IPR046796">
    <property type="entry name" value="Transposase_32_dom"/>
</dbReference>
<organism evidence="3 4">
    <name type="scientific">Phaseolus angularis</name>
    <name type="common">Azuki bean</name>
    <name type="synonym">Vigna angularis</name>
    <dbReference type="NCBI Taxonomy" id="3914"/>
    <lineage>
        <taxon>Eukaryota</taxon>
        <taxon>Viridiplantae</taxon>
        <taxon>Streptophyta</taxon>
        <taxon>Embryophyta</taxon>
        <taxon>Tracheophyta</taxon>
        <taxon>Spermatophyta</taxon>
        <taxon>Magnoliopsida</taxon>
        <taxon>eudicotyledons</taxon>
        <taxon>Gunneridae</taxon>
        <taxon>Pentapetalae</taxon>
        <taxon>rosids</taxon>
        <taxon>fabids</taxon>
        <taxon>Fabales</taxon>
        <taxon>Fabaceae</taxon>
        <taxon>Papilionoideae</taxon>
        <taxon>50 kb inversion clade</taxon>
        <taxon>NPAAA clade</taxon>
        <taxon>indigoferoid/millettioid clade</taxon>
        <taxon>Phaseoleae</taxon>
        <taxon>Vigna</taxon>
    </lineage>
</organism>
<dbReference type="AlphaFoldDB" id="A0A0L9VB05"/>
<feature type="region of interest" description="Disordered" evidence="1">
    <location>
        <begin position="222"/>
        <end position="244"/>
    </location>
</feature>
<dbReference type="Proteomes" id="UP000053144">
    <property type="component" value="Chromosome 9"/>
</dbReference>
<dbReference type="EMBL" id="CM003379">
    <property type="protein sequence ID" value="KOM52188.1"/>
    <property type="molecule type" value="Genomic_DNA"/>
</dbReference>
<feature type="domain" description="Putative plant transposon protein" evidence="2">
    <location>
        <begin position="163"/>
        <end position="217"/>
    </location>
</feature>
<proteinExistence type="predicted"/>
<feature type="compositionally biased region" description="Acidic residues" evidence="1">
    <location>
        <begin position="282"/>
        <end position="309"/>
    </location>
</feature>
<evidence type="ECO:0000313" key="3">
    <source>
        <dbReference type="EMBL" id="KOM52188.1"/>
    </source>
</evidence>
<feature type="region of interest" description="Disordered" evidence="1">
    <location>
        <begin position="263"/>
        <end position="309"/>
    </location>
</feature>
<feature type="compositionally biased region" description="Low complexity" evidence="1">
    <location>
        <begin position="268"/>
        <end position="280"/>
    </location>
</feature>
<evidence type="ECO:0000259" key="2">
    <source>
        <dbReference type="Pfam" id="PF20167"/>
    </source>
</evidence>
<evidence type="ECO:0000313" key="4">
    <source>
        <dbReference type="Proteomes" id="UP000053144"/>
    </source>
</evidence>
<reference evidence="4" key="1">
    <citation type="journal article" date="2015" name="Proc. Natl. Acad. Sci. U.S.A.">
        <title>Genome sequencing of adzuki bean (Vigna angularis) provides insight into high starch and low fat accumulation and domestication.</title>
        <authorList>
            <person name="Yang K."/>
            <person name="Tian Z."/>
            <person name="Chen C."/>
            <person name="Luo L."/>
            <person name="Zhao B."/>
            <person name="Wang Z."/>
            <person name="Yu L."/>
            <person name="Li Y."/>
            <person name="Sun Y."/>
            <person name="Li W."/>
            <person name="Chen Y."/>
            <person name="Li Y."/>
            <person name="Zhang Y."/>
            <person name="Ai D."/>
            <person name="Zhao J."/>
            <person name="Shang C."/>
            <person name="Ma Y."/>
            <person name="Wu B."/>
            <person name="Wang M."/>
            <person name="Gao L."/>
            <person name="Sun D."/>
            <person name="Zhang P."/>
            <person name="Guo F."/>
            <person name="Wang W."/>
            <person name="Li Y."/>
            <person name="Wang J."/>
            <person name="Varshney R.K."/>
            <person name="Wang J."/>
            <person name="Ling H.Q."/>
            <person name="Wan P."/>
        </authorList>
    </citation>
    <scope>NUCLEOTIDE SEQUENCE</scope>
    <source>
        <strain evidence="4">cv. Jingnong 6</strain>
    </source>
</reference>
<protein>
    <recommendedName>
        <fullName evidence="2">Putative plant transposon protein domain-containing protein</fullName>
    </recommendedName>
</protein>
<dbReference type="Pfam" id="PF20167">
    <property type="entry name" value="Transposase_32"/>
    <property type="match status" value="1"/>
</dbReference>
<evidence type="ECO:0000256" key="1">
    <source>
        <dbReference type="SAM" id="MobiDB-lite"/>
    </source>
</evidence>
<accession>A0A0L9VB05</accession>
<name>A0A0L9VB05_PHAAN</name>